<proteinExistence type="predicted"/>
<name>A0A1X7U0N4_AMPQE</name>
<organism evidence="1">
    <name type="scientific">Amphimedon queenslandica</name>
    <name type="common">Sponge</name>
    <dbReference type="NCBI Taxonomy" id="400682"/>
    <lineage>
        <taxon>Eukaryota</taxon>
        <taxon>Metazoa</taxon>
        <taxon>Porifera</taxon>
        <taxon>Demospongiae</taxon>
        <taxon>Heteroscleromorpha</taxon>
        <taxon>Haplosclerida</taxon>
        <taxon>Niphatidae</taxon>
        <taxon>Amphimedon</taxon>
    </lineage>
</organism>
<dbReference type="InParanoid" id="A0A1X7U0N4"/>
<reference evidence="1" key="1">
    <citation type="submission" date="2017-05" db="UniProtKB">
        <authorList>
            <consortium name="EnsemblMetazoa"/>
        </authorList>
    </citation>
    <scope>IDENTIFICATION</scope>
</reference>
<accession>A0A1X7U0N4</accession>
<dbReference type="AlphaFoldDB" id="A0A1X7U0N4"/>
<evidence type="ECO:0000313" key="1">
    <source>
        <dbReference type="EnsemblMetazoa" id="Aqu2.1.21395_001"/>
    </source>
</evidence>
<protein>
    <submittedName>
        <fullName evidence="1">Uncharacterized protein</fullName>
    </submittedName>
</protein>
<sequence>MKCLVDHIRHPKSGKIMCAIVLPKEIAAFNVGGLTIKRLFQLPIKLEGKTAEYWALNNSRMVWIQKYFICR</sequence>
<dbReference type="EnsemblMetazoa" id="Aqu2.1.21395_001">
    <property type="protein sequence ID" value="Aqu2.1.21395_001"/>
    <property type="gene ID" value="Aqu2.1.21395"/>
</dbReference>